<feature type="compositionally biased region" description="Polar residues" evidence="1">
    <location>
        <begin position="1"/>
        <end position="20"/>
    </location>
</feature>
<evidence type="ECO:0000313" key="2">
    <source>
        <dbReference type="EMBL" id="CEK70719.1"/>
    </source>
</evidence>
<name>A0A0B6ZPZ9_9EUPU</name>
<gene>
    <name evidence="2" type="primary">ORF75361</name>
</gene>
<evidence type="ECO:0000256" key="1">
    <source>
        <dbReference type="SAM" id="MobiDB-lite"/>
    </source>
</evidence>
<proteinExistence type="predicted"/>
<organism evidence="2">
    <name type="scientific">Arion vulgaris</name>
    <dbReference type="NCBI Taxonomy" id="1028688"/>
    <lineage>
        <taxon>Eukaryota</taxon>
        <taxon>Metazoa</taxon>
        <taxon>Spiralia</taxon>
        <taxon>Lophotrochozoa</taxon>
        <taxon>Mollusca</taxon>
        <taxon>Gastropoda</taxon>
        <taxon>Heterobranchia</taxon>
        <taxon>Euthyneura</taxon>
        <taxon>Panpulmonata</taxon>
        <taxon>Eupulmonata</taxon>
        <taxon>Stylommatophora</taxon>
        <taxon>Helicina</taxon>
        <taxon>Arionoidea</taxon>
        <taxon>Arionidae</taxon>
        <taxon>Arion</taxon>
    </lineage>
</organism>
<dbReference type="EMBL" id="HACG01023854">
    <property type="protein sequence ID" value="CEK70719.1"/>
    <property type="molecule type" value="Transcribed_RNA"/>
</dbReference>
<protein>
    <submittedName>
        <fullName evidence="2">Uncharacterized protein</fullName>
    </submittedName>
</protein>
<accession>A0A0B6ZPZ9</accession>
<sequence>MTYLASKSNALQQRVKQSAHSPHRPRRVSNNLSAFVYRGNLFTCAQEMHL</sequence>
<reference evidence="2" key="1">
    <citation type="submission" date="2014-12" db="EMBL/GenBank/DDBJ databases">
        <title>Insight into the proteome of Arion vulgaris.</title>
        <authorList>
            <person name="Aradska J."/>
            <person name="Bulat T."/>
            <person name="Smidak R."/>
            <person name="Sarate P."/>
            <person name="Gangsoo J."/>
            <person name="Sialana F."/>
            <person name="Bilban M."/>
            <person name="Lubec G."/>
        </authorList>
    </citation>
    <scope>NUCLEOTIDE SEQUENCE</scope>
    <source>
        <tissue evidence="2">Skin</tissue>
    </source>
</reference>
<dbReference type="AlphaFoldDB" id="A0A0B6ZPZ9"/>
<feature type="region of interest" description="Disordered" evidence="1">
    <location>
        <begin position="1"/>
        <end position="28"/>
    </location>
</feature>